<sequence>MIRLQTKNCTYMKLHWALCLLFTLYIGLIEGADSKITITDESIPYSPRLEGRSAVTYNNKMYVYGGRHMAVVAHSSDMYEYNFETPNGETATMSLVNQTNKGPSCSFCGAVMIDESHIMILSHQFANSSANSTESKTVVRPYIFDFVSLTWTEKEVPTYNQTDESAFYMRARHGTVLGKDGMVYVIGGINFYEYVTPISTSYFYDPVLNYYGIIKNNGFNYKSIGPSTFNLP</sequence>
<dbReference type="InterPro" id="IPR015915">
    <property type="entry name" value="Kelch-typ_b-propeller"/>
</dbReference>
<dbReference type="EMBL" id="JAEPRD010000010">
    <property type="protein sequence ID" value="KAG2210953.1"/>
    <property type="molecule type" value="Genomic_DNA"/>
</dbReference>
<organism evidence="2 3">
    <name type="scientific">Mucor saturninus</name>
    <dbReference type="NCBI Taxonomy" id="64648"/>
    <lineage>
        <taxon>Eukaryota</taxon>
        <taxon>Fungi</taxon>
        <taxon>Fungi incertae sedis</taxon>
        <taxon>Mucoromycota</taxon>
        <taxon>Mucoromycotina</taxon>
        <taxon>Mucoromycetes</taxon>
        <taxon>Mucorales</taxon>
        <taxon>Mucorineae</taxon>
        <taxon>Mucoraceae</taxon>
        <taxon>Mucor</taxon>
    </lineage>
</organism>
<dbReference type="AlphaFoldDB" id="A0A8H7VC09"/>
<comment type="caution">
    <text evidence="2">The sequence shown here is derived from an EMBL/GenBank/DDBJ whole genome shotgun (WGS) entry which is preliminary data.</text>
</comment>
<evidence type="ECO:0000256" key="1">
    <source>
        <dbReference type="SAM" id="SignalP"/>
    </source>
</evidence>
<dbReference type="Proteomes" id="UP000603453">
    <property type="component" value="Unassembled WGS sequence"/>
</dbReference>
<feature type="signal peptide" evidence="1">
    <location>
        <begin position="1"/>
        <end position="31"/>
    </location>
</feature>
<dbReference type="Pfam" id="PF01344">
    <property type="entry name" value="Kelch_1"/>
    <property type="match status" value="1"/>
</dbReference>
<dbReference type="OrthoDB" id="45365at2759"/>
<feature type="chain" id="PRO_5034509466" description="Galactose oxidase" evidence="1">
    <location>
        <begin position="32"/>
        <end position="232"/>
    </location>
</feature>
<proteinExistence type="predicted"/>
<evidence type="ECO:0008006" key="4">
    <source>
        <dbReference type="Google" id="ProtNLM"/>
    </source>
</evidence>
<dbReference type="SUPFAM" id="SSF117281">
    <property type="entry name" value="Kelch motif"/>
    <property type="match status" value="1"/>
</dbReference>
<reference evidence="2" key="1">
    <citation type="submission" date="2020-12" db="EMBL/GenBank/DDBJ databases">
        <title>Metabolic potential, ecology and presence of endohyphal bacteria is reflected in genomic diversity of Mucoromycotina.</title>
        <authorList>
            <person name="Muszewska A."/>
            <person name="Okrasinska A."/>
            <person name="Steczkiewicz K."/>
            <person name="Drgas O."/>
            <person name="Orlowska M."/>
            <person name="Perlinska-Lenart U."/>
            <person name="Aleksandrzak-Piekarczyk T."/>
            <person name="Szatraj K."/>
            <person name="Zielenkiewicz U."/>
            <person name="Pilsyk S."/>
            <person name="Malc E."/>
            <person name="Mieczkowski P."/>
            <person name="Kruszewska J.S."/>
            <person name="Biernat P."/>
            <person name="Pawlowska J."/>
        </authorList>
    </citation>
    <scope>NUCLEOTIDE SEQUENCE</scope>
    <source>
        <strain evidence="2">WA0000017839</strain>
    </source>
</reference>
<gene>
    <name evidence="2" type="ORF">INT47_000110</name>
</gene>
<dbReference type="InterPro" id="IPR006652">
    <property type="entry name" value="Kelch_1"/>
</dbReference>
<evidence type="ECO:0000313" key="3">
    <source>
        <dbReference type="Proteomes" id="UP000603453"/>
    </source>
</evidence>
<dbReference type="Gene3D" id="2.120.10.80">
    <property type="entry name" value="Kelch-type beta propeller"/>
    <property type="match status" value="1"/>
</dbReference>
<keyword evidence="3" id="KW-1185">Reference proteome</keyword>
<accession>A0A8H7VC09</accession>
<protein>
    <recommendedName>
        <fullName evidence="4">Galactose oxidase</fullName>
    </recommendedName>
</protein>
<name>A0A8H7VC09_9FUNG</name>
<keyword evidence="1" id="KW-0732">Signal</keyword>
<evidence type="ECO:0000313" key="2">
    <source>
        <dbReference type="EMBL" id="KAG2210953.1"/>
    </source>
</evidence>